<dbReference type="GO" id="GO:0003774">
    <property type="term" value="F:cytoskeletal motor activity"/>
    <property type="evidence" value="ECO:0007669"/>
    <property type="project" value="InterPro"/>
</dbReference>
<proteinExistence type="inferred from homology"/>
<evidence type="ECO:0000256" key="6">
    <source>
        <dbReference type="ARBA" id="ARBA00022779"/>
    </source>
</evidence>
<dbReference type="GO" id="GO:0005886">
    <property type="term" value="C:plasma membrane"/>
    <property type="evidence" value="ECO:0007669"/>
    <property type="project" value="UniProtKB-SubCell"/>
</dbReference>
<evidence type="ECO:0000256" key="1">
    <source>
        <dbReference type="ARBA" id="ARBA00004413"/>
    </source>
</evidence>
<dbReference type="Pfam" id="PF01052">
    <property type="entry name" value="FliMN_C"/>
    <property type="match status" value="1"/>
</dbReference>
<dbReference type="AlphaFoldDB" id="A4YB57"/>
<keyword evidence="6" id="KW-0283">Flagellar rotation</keyword>
<evidence type="ECO:0000256" key="7">
    <source>
        <dbReference type="ARBA" id="ARBA00023136"/>
    </source>
</evidence>
<keyword evidence="5" id="KW-0145">Chemotaxis</keyword>
<evidence type="ECO:0000259" key="8">
    <source>
        <dbReference type="Pfam" id="PF01052"/>
    </source>
</evidence>
<dbReference type="eggNOG" id="COG1886">
    <property type="taxonomic scope" value="Bacteria"/>
</dbReference>
<dbReference type="SUPFAM" id="SSF101801">
    <property type="entry name" value="Surface presentation of antigens (SPOA)"/>
    <property type="match status" value="1"/>
</dbReference>
<dbReference type="InterPro" id="IPR001172">
    <property type="entry name" value="FliN_T3SS_HrcQb"/>
</dbReference>
<evidence type="ECO:0000256" key="5">
    <source>
        <dbReference type="ARBA" id="ARBA00022500"/>
    </source>
</evidence>
<dbReference type="Gene3D" id="2.30.330.10">
    <property type="entry name" value="SpoA-like"/>
    <property type="match status" value="1"/>
</dbReference>
<comment type="subcellular location">
    <subcellularLocation>
        <location evidence="1">Cell membrane</location>
        <topology evidence="1">Peripheral membrane protein</topology>
        <orientation evidence="1">Cytoplasmic side</orientation>
    </subcellularLocation>
</comment>
<dbReference type="PRINTS" id="PR00956">
    <property type="entry name" value="FLGMOTORFLIN"/>
</dbReference>
<dbReference type="GO" id="GO:0071973">
    <property type="term" value="P:bacterial-type flagellum-dependent cell motility"/>
    <property type="evidence" value="ECO:0007669"/>
    <property type="project" value="InterPro"/>
</dbReference>
<dbReference type="InterPro" id="IPR036429">
    <property type="entry name" value="SpoA-like_sf"/>
</dbReference>
<dbReference type="PANTHER" id="PTHR43484:SF1">
    <property type="entry name" value="FLAGELLAR MOTOR SWITCH PROTEIN FLIN"/>
    <property type="match status" value="1"/>
</dbReference>
<keyword evidence="9" id="KW-0282">Flagellum</keyword>
<accession>A4YB57</accession>
<evidence type="ECO:0000256" key="3">
    <source>
        <dbReference type="ARBA" id="ARBA00021897"/>
    </source>
</evidence>
<reference evidence="9" key="1">
    <citation type="submission" date="2007-04" db="EMBL/GenBank/DDBJ databases">
        <title>Complete sequence of Shewanella putrefaciens CN-32.</title>
        <authorList>
            <consortium name="US DOE Joint Genome Institute"/>
            <person name="Copeland A."/>
            <person name="Lucas S."/>
            <person name="Lapidus A."/>
            <person name="Barry K."/>
            <person name="Detter J.C."/>
            <person name="Glavina del Rio T."/>
            <person name="Hammon N."/>
            <person name="Israni S."/>
            <person name="Dalin E."/>
            <person name="Tice H."/>
            <person name="Pitluck S."/>
            <person name="Chain P."/>
            <person name="Malfatti S."/>
            <person name="Shin M."/>
            <person name="Vergez L."/>
            <person name="Schmutz J."/>
            <person name="Larimer F."/>
            <person name="Land M."/>
            <person name="Hauser L."/>
            <person name="Kyrpides N."/>
            <person name="Mikhailova N."/>
            <person name="Romine M.F."/>
            <person name="Fredrickson J."/>
            <person name="Tiedje J."/>
            <person name="Richardson P."/>
        </authorList>
    </citation>
    <scope>NUCLEOTIDE SEQUENCE [LARGE SCALE GENOMIC DNA]</scope>
    <source>
        <strain evidence="9">CN-32</strain>
    </source>
</reference>
<gene>
    <name evidence="9" type="ordered locus">Sputcn32_3480</name>
</gene>
<name>A4YB57_SHEPC</name>
<dbReference type="KEGG" id="spc:Sputcn32_3480"/>
<dbReference type="HOGENOM" id="CLU_097058_2_1_6"/>
<evidence type="ECO:0000256" key="4">
    <source>
        <dbReference type="ARBA" id="ARBA00022475"/>
    </source>
</evidence>
<dbReference type="STRING" id="319224.Sputcn32_3480"/>
<dbReference type="EMBL" id="CP000681">
    <property type="protein sequence ID" value="ABP77190.1"/>
    <property type="molecule type" value="Genomic_DNA"/>
</dbReference>
<dbReference type="GO" id="GO:0006935">
    <property type="term" value="P:chemotaxis"/>
    <property type="evidence" value="ECO:0007669"/>
    <property type="project" value="UniProtKB-KW"/>
</dbReference>
<sequence length="124" mass="13765" precursor="true">MRRTTLAEQPILSDDDFLLDDDIFSEKSLSKQDTQSRKLKNNNFFQQLPVQVTLELASAEMSLGELNRMGEGDVIALDRMVGEPLDIRVNGALLGRGEVVEVAGRYGVRLLEIESIALDGTINE</sequence>
<keyword evidence="4" id="KW-1003">Cell membrane</keyword>
<organism evidence="9">
    <name type="scientific">Shewanella putrefaciens (strain CN-32 / ATCC BAA-453)</name>
    <dbReference type="NCBI Taxonomy" id="319224"/>
    <lineage>
        <taxon>Bacteria</taxon>
        <taxon>Pseudomonadati</taxon>
        <taxon>Pseudomonadota</taxon>
        <taxon>Gammaproteobacteria</taxon>
        <taxon>Alteromonadales</taxon>
        <taxon>Shewanellaceae</taxon>
        <taxon>Shewanella</taxon>
    </lineage>
</organism>
<dbReference type="InterPro" id="IPR051469">
    <property type="entry name" value="FliN/MopA/SpaO"/>
</dbReference>
<keyword evidence="7" id="KW-0472">Membrane</keyword>
<evidence type="ECO:0000313" key="9">
    <source>
        <dbReference type="EMBL" id="ABP77190.1"/>
    </source>
</evidence>
<feature type="domain" description="Flagellar motor switch protein FliN-like C-terminal" evidence="8">
    <location>
        <begin position="46"/>
        <end position="113"/>
    </location>
</feature>
<protein>
    <recommendedName>
        <fullName evidence="3">Flagellar motor switch protein FliN</fullName>
    </recommendedName>
</protein>
<dbReference type="InterPro" id="IPR001543">
    <property type="entry name" value="FliN-like_C"/>
</dbReference>
<evidence type="ECO:0000256" key="2">
    <source>
        <dbReference type="ARBA" id="ARBA00009226"/>
    </source>
</evidence>
<comment type="similarity">
    <text evidence="2">Belongs to the FliN/MopA/SpaO family.</text>
</comment>
<dbReference type="GO" id="GO:0009425">
    <property type="term" value="C:bacterial-type flagellum basal body"/>
    <property type="evidence" value="ECO:0007669"/>
    <property type="project" value="InterPro"/>
</dbReference>
<keyword evidence="9" id="KW-0966">Cell projection</keyword>
<keyword evidence="9" id="KW-0969">Cilium</keyword>
<dbReference type="PANTHER" id="PTHR43484">
    <property type="match status" value="1"/>
</dbReference>